<gene>
    <name evidence="2" type="ORF">DHEL01_v202906</name>
</gene>
<organism evidence="2 3">
    <name type="scientific">Diaporthe helianthi</name>
    <dbReference type="NCBI Taxonomy" id="158607"/>
    <lineage>
        <taxon>Eukaryota</taxon>
        <taxon>Fungi</taxon>
        <taxon>Dikarya</taxon>
        <taxon>Ascomycota</taxon>
        <taxon>Pezizomycotina</taxon>
        <taxon>Sordariomycetes</taxon>
        <taxon>Sordariomycetidae</taxon>
        <taxon>Diaporthales</taxon>
        <taxon>Diaporthaceae</taxon>
        <taxon>Diaporthe</taxon>
    </lineage>
</organism>
<feature type="region of interest" description="Disordered" evidence="1">
    <location>
        <begin position="294"/>
        <end position="349"/>
    </location>
</feature>
<keyword evidence="3" id="KW-1185">Reference proteome</keyword>
<feature type="compositionally biased region" description="Polar residues" evidence="1">
    <location>
        <begin position="21"/>
        <end position="38"/>
    </location>
</feature>
<accession>A0A2P5I860</accession>
<feature type="compositionally biased region" description="Pro residues" evidence="1">
    <location>
        <begin position="326"/>
        <end position="338"/>
    </location>
</feature>
<evidence type="ECO:0000313" key="3">
    <source>
        <dbReference type="Proteomes" id="UP000094444"/>
    </source>
</evidence>
<feature type="compositionally biased region" description="Polar residues" evidence="1">
    <location>
        <begin position="201"/>
        <end position="215"/>
    </location>
</feature>
<name>A0A2P5I860_DIAHE</name>
<evidence type="ECO:0000313" key="2">
    <source>
        <dbReference type="EMBL" id="POS78696.1"/>
    </source>
</evidence>
<proteinExistence type="predicted"/>
<feature type="region of interest" description="Disordered" evidence="1">
    <location>
        <begin position="11"/>
        <end position="39"/>
    </location>
</feature>
<feature type="region of interest" description="Disordered" evidence="1">
    <location>
        <begin position="173"/>
        <end position="235"/>
    </location>
</feature>
<dbReference type="AlphaFoldDB" id="A0A2P5I860"/>
<dbReference type="Proteomes" id="UP000094444">
    <property type="component" value="Unassembled WGS sequence"/>
</dbReference>
<dbReference type="EMBL" id="MAVT02000167">
    <property type="protein sequence ID" value="POS78696.1"/>
    <property type="molecule type" value="Genomic_DNA"/>
</dbReference>
<reference evidence="2" key="1">
    <citation type="submission" date="2017-09" db="EMBL/GenBank/DDBJ databases">
        <title>Polyketide synthases of a Diaporthe helianthi virulent isolate.</title>
        <authorList>
            <person name="Baroncelli R."/>
        </authorList>
    </citation>
    <scope>NUCLEOTIDE SEQUENCE [LARGE SCALE GENOMIC DNA]</scope>
    <source>
        <strain evidence="2">7/96</strain>
    </source>
</reference>
<evidence type="ECO:0000256" key="1">
    <source>
        <dbReference type="SAM" id="MobiDB-lite"/>
    </source>
</evidence>
<dbReference type="InParanoid" id="A0A2P5I860"/>
<protein>
    <submittedName>
        <fullName evidence="2">Uncharacterized protein</fullName>
    </submittedName>
</protein>
<comment type="caution">
    <text evidence="2">The sequence shown here is derived from an EMBL/GenBank/DDBJ whole genome shotgun (WGS) entry which is preliminary data.</text>
</comment>
<dbReference type="OrthoDB" id="5233958at2759"/>
<feature type="compositionally biased region" description="Basic and acidic residues" evidence="1">
    <location>
        <begin position="173"/>
        <end position="196"/>
    </location>
</feature>
<sequence length="349" mass="37977">MYLPFCTRKRRGKGLGGAKATSRSPISWTPSPHGQVESSRLVAGDSSAAPDLSKLIDRAGVTSARLRYLNTNGAVATSNLLLSHTQDGVDRLVAEKAAAERRSRTGRSWTFGSLFFSNASLIGENFQQSLGLYDQGSSRQSVQIDKTPSCRGHWQWQLVFCEFEGCSIYHKPSEHPEHPEHPPSHPAAPEKVESLPDKTANAPSLRSTKRVSLTPSLEEELNAQESDEKSEEVHFEARLWDEDEREQALCESAAVATRPGTPQLVTLNRRHGAGSVETVSDAATELDVEVGERWSTQAQNGCSEAAAEAPKTRRPQSFRLSLAGPPSGPPSVPLPASPPTRLFLDHAIQ</sequence>